<protein>
    <submittedName>
        <fullName evidence="3">Molecular chaperone TorD</fullName>
    </submittedName>
</protein>
<dbReference type="Gene3D" id="1.10.3480.10">
    <property type="entry name" value="TorD-like"/>
    <property type="match status" value="1"/>
</dbReference>
<accession>A0A3N0IVD1</accession>
<reference evidence="3" key="3">
    <citation type="journal article" date="2019" name="Microbiol. Resour. Announc.">
        <title>Draft Genome Sequences of Type Strains of Gordonibacter faecihominis, Paraeggerthella hongkongensis, Parvibacter caecicola,Slackia equolifaciens, Slackia faecicanis, and Slackia isoflavoniconvertens.</title>
        <authorList>
            <person name="Danylec N."/>
            <person name="Stoll D.A."/>
            <person name="Dotsch A."/>
            <person name="Huch M."/>
        </authorList>
    </citation>
    <scope>NUCLEOTIDE SEQUENCE</scope>
    <source>
        <strain evidence="3">DSM 16107</strain>
    </source>
</reference>
<dbReference type="InterPro" id="IPR050289">
    <property type="entry name" value="TorD/DmsD_chaperones"/>
</dbReference>
<proteinExistence type="predicted"/>
<comment type="caution">
    <text evidence="3">The sequence shown here is derived from an EMBL/GenBank/DDBJ whole genome shotgun (WGS) entry which is preliminary data.</text>
</comment>
<keyword evidence="4" id="KW-1185">Reference proteome</keyword>
<dbReference type="OrthoDB" id="3173219at2"/>
<gene>
    <name evidence="2" type="ORF">C1876_04605</name>
    <name evidence="3" type="ORF">DMP09_12160</name>
</gene>
<evidence type="ECO:0000313" key="4">
    <source>
        <dbReference type="Proteomes" id="UP000253817"/>
    </source>
</evidence>
<reference evidence="2 4" key="1">
    <citation type="journal article" date="2018" name="Elife">
        <title>Discovery and characterization of a prevalent human gut bacterial enzyme sufficient for the inactivation of a family of plant toxins.</title>
        <authorList>
            <person name="Koppel N."/>
            <person name="Bisanz J.E."/>
            <person name="Pandelia M.E."/>
            <person name="Turnbaugh P.J."/>
            <person name="Balskus E.P."/>
        </authorList>
    </citation>
    <scope>NUCLEOTIDE SEQUENCE [LARGE SCALE GENOMIC DNA]</scope>
    <source>
        <strain evidence="2 4">DSM 16107</strain>
    </source>
</reference>
<dbReference type="RefSeq" id="WP_114545549.1">
    <property type="nucleotide sequence ID" value="NZ_PPTT01000006.1"/>
</dbReference>
<keyword evidence="1" id="KW-0143">Chaperone</keyword>
<dbReference type="AlphaFoldDB" id="A0A3N0IVD1"/>
<dbReference type="PANTHER" id="PTHR34227">
    <property type="entry name" value="CHAPERONE PROTEIN YCDY"/>
    <property type="match status" value="1"/>
</dbReference>
<evidence type="ECO:0000313" key="2">
    <source>
        <dbReference type="EMBL" id="RDB70081.1"/>
    </source>
</evidence>
<dbReference type="PANTHER" id="PTHR34227:SF13">
    <property type="entry name" value="TAT PROOFREADING CHAPERONE DMSD-RELATED"/>
    <property type="match status" value="1"/>
</dbReference>
<sequence>MAEEIPWKTLSEAYAFVGNSLLKPMTMTSNVGLDPAFWEAFPTFDDEGVAAAVDACARYAEQAAQRASEGEDEVQRTAVEYTRLFVGPPSPAAAPWETMYRGEDVTVGFGQATFEMRALLREAGLEVRNENNQYEDHMGIELLYLSALCGRVAEGDEAAPAPEAVAAFIEAHPLAWAEAFRLRIAESAPVGYFDALVGVARAVLAWHAAAAPSS</sequence>
<dbReference type="InterPro" id="IPR036411">
    <property type="entry name" value="TorD-like_sf"/>
</dbReference>
<evidence type="ECO:0000256" key="1">
    <source>
        <dbReference type="ARBA" id="ARBA00023186"/>
    </source>
</evidence>
<reference evidence="5" key="2">
    <citation type="submission" date="2018-05" db="EMBL/GenBank/DDBJ databases">
        <title>Genome Sequencing of selected type strains of the family Eggerthellaceae.</title>
        <authorList>
            <person name="Danylec N."/>
            <person name="Stoll D.A."/>
            <person name="Doetsch A."/>
            <person name="Huch M."/>
        </authorList>
    </citation>
    <scope>NUCLEOTIDE SEQUENCE [LARGE SCALE GENOMIC DNA]</scope>
    <source>
        <strain evidence="5">DSM 16107</strain>
    </source>
</reference>
<dbReference type="EMBL" id="QICC01000058">
    <property type="protein sequence ID" value="RNM40905.1"/>
    <property type="molecule type" value="Genomic_DNA"/>
</dbReference>
<evidence type="ECO:0000313" key="3">
    <source>
        <dbReference type="EMBL" id="RNM40905.1"/>
    </source>
</evidence>
<organism evidence="3 5">
    <name type="scientific">Eggerthella sinensis</name>
    <dbReference type="NCBI Taxonomy" id="242230"/>
    <lineage>
        <taxon>Bacteria</taxon>
        <taxon>Bacillati</taxon>
        <taxon>Actinomycetota</taxon>
        <taxon>Coriobacteriia</taxon>
        <taxon>Eggerthellales</taxon>
        <taxon>Eggerthellaceae</taxon>
        <taxon>Eggerthella</taxon>
    </lineage>
</organism>
<dbReference type="Pfam" id="PF02613">
    <property type="entry name" value="Nitrate_red_del"/>
    <property type="match status" value="1"/>
</dbReference>
<dbReference type="Proteomes" id="UP000253817">
    <property type="component" value="Unassembled WGS sequence"/>
</dbReference>
<evidence type="ECO:0000313" key="5">
    <source>
        <dbReference type="Proteomes" id="UP000270112"/>
    </source>
</evidence>
<dbReference type="Proteomes" id="UP000270112">
    <property type="component" value="Unassembled WGS sequence"/>
</dbReference>
<name>A0A3N0IVD1_9ACTN</name>
<dbReference type="SUPFAM" id="SSF89155">
    <property type="entry name" value="TorD-like"/>
    <property type="match status" value="1"/>
</dbReference>
<dbReference type="EMBL" id="PPTT01000006">
    <property type="protein sequence ID" value="RDB70081.1"/>
    <property type="molecule type" value="Genomic_DNA"/>
</dbReference>
<dbReference type="InterPro" id="IPR020945">
    <property type="entry name" value="DMSO/NO3_reduct_chaperone"/>
</dbReference>